<protein>
    <submittedName>
        <fullName evidence="1">Uncharacterized protein</fullName>
    </submittedName>
</protein>
<dbReference type="GO" id="GO:0042277">
    <property type="term" value="F:peptide binding"/>
    <property type="evidence" value="ECO:0007669"/>
    <property type="project" value="TreeGrafter"/>
</dbReference>
<dbReference type="Proteomes" id="UP000054495">
    <property type="component" value="Unassembled WGS sequence"/>
</dbReference>
<dbReference type="AlphaFoldDB" id="A0A0D6L470"/>
<dbReference type="InterPro" id="IPR027268">
    <property type="entry name" value="Peptidase_M4/M1_CTD_sf"/>
</dbReference>
<sequence length="112" mass="13377">MDRFQHYLKKFRLRNARGDDLWRSIDEVLEDNIRGPNGGVLGMLYFGSQWTKQMGFPHVTVECLNSTTVRIKQDRYKWDVPLFYQLGKDEFGLKWLRRGTGFLTRNFLRTTQ</sequence>
<dbReference type="EMBL" id="KE126878">
    <property type="protein sequence ID" value="EPB65895.1"/>
    <property type="molecule type" value="Genomic_DNA"/>
</dbReference>
<dbReference type="PANTHER" id="PTHR11533">
    <property type="entry name" value="PROTEASE M1 ZINC METALLOPROTEASE"/>
    <property type="match status" value="1"/>
</dbReference>
<accession>A0A0D6L470</accession>
<dbReference type="SUPFAM" id="SSF55486">
    <property type="entry name" value="Metalloproteases ('zincins'), catalytic domain"/>
    <property type="match status" value="1"/>
</dbReference>
<dbReference type="GO" id="GO:0006508">
    <property type="term" value="P:proteolysis"/>
    <property type="evidence" value="ECO:0007669"/>
    <property type="project" value="TreeGrafter"/>
</dbReference>
<reference evidence="1 2" key="1">
    <citation type="submission" date="2013-05" db="EMBL/GenBank/DDBJ databases">
        <title>Draft genome of the parasitic nematode Anyclostoma ceylanicum.</title>
        <authorList>
            <person name="Mitreva M."/>
        </authorList>
    </citation>
    <scope>NUCLEOTIDE SEQUENCE [LARGE SCALE GENOMIC DNA]</scope>
</reference>
<dbReference type="GO" id="GO:0043171">
    <property type="term" value="P:peptide catabolic process"/>
    <property type="evidence" value="ECO:0007669"/>
    <property type="project" value="TreeGrafter"/>
</dbReference>
<dbReference type="GO" id="GO:0005615">
    <property type="term" value="C:extracellular space"/>
    <property type="evidence" value="ECO:0007669"/>
    <property type="project" value="TreeGrafter"/>
</dbReference>
<keyword evidence="2" id="KW-1185">Reference proteome</keyword>
<evidence type="ECO:0000313" key="2">
    <source>
        <dbReference type="Proteomes" id="UP000054495"/>
    </source>
</evidence>
<dbReference type="GO" id="GO:0016020">
    <property type="term" value="C:membrane"/>
    <property type="evidence" value="ECO:0007669"/>
    <property type="project" value="TreeGrafter"/>
</dbReference>
<dbReference type="GO" id="GO:0005737">
    <property type="term" value="C:cytoplasm"/>
    <property type="evidence" value="ECO:0007669"/>
    <property type="project" value="TreeGrafter"/>
</dbReference>
<dbReference type="GO" id="GO:0008270">
    <property type="term" value="F:zinc ion binding"/>
    <property type="evidence" value="ECO:0007669"/>
    <property type="project" value="TreeGrafter"/>
</dbReference>
<evidence type="ECO:0000313" key="1">
    <source>
        <dbReference type="EMBL" id="EPB65895.1"/>
    </source>
</evidence>
<dbReference type="PANTHER" id="PTHR11533:SF301">
    <property type="entry name" value="AMINOPEPTIDASE"/>
    <property type="match status" value="1"/>
</dbReference>
<dbReference type="GO" id="GO:0070006">
    <property type="term" value="F:metalloaminopeptidase activity"/>
    <property type="evidence" value="ECO:0007669"/>
    <property type="project" value="TreeGrafter"/>
</dbReference>
<gene>
    <name evidence="1" type="ORF">ANCCEY_15027</name>
</gene>
<dbReference type="Gene3D" id="1.10.390.10">
    <property type="entry name" value="Neutral Protease Domain 2"/>
    <property type="match status" value="1"/>
</dbReference>
<proteinExistence type="predicted"/>
<organism evidence="1 2">
    <name type="scientific">Ancylostoma ceylanicum</name>
    <dbReference type="NCBI Taxonomy" id="53326"/>
    <lineage>
        <taxon>Eukaryota</taxon>
        <taxon>Metazoa</taxon>
        <taxon>Ecdysozoa</taxon>
        <taxon>Nematoda</taxon>
        <taxon>Chromadorea</taxon>
        <taxon>Rhabditida</taxon>
        <taxon>Rhabditina</taxon>
        <taxon>Rhabditomorpha</taxon>
        <taxon>Strongyloidea</taxon>
        <taxon>Ancylostomatidae</taxon>
        <taxon>Ancylostomatinae</taxon>
        <taxon>Ancylostoma</taxon>
    </lineage>
</organism>
<dbReference type="InterPro" id="IPR050344">
    <property type="entry name" value="Peptidase_M1_aminopeptidases"/>
</dbReference>
<name>A0A0D6L470_9BILA</name>